<evidence type="ECO:0000313" key="1">
    <source>
        <dbReference type="EMBL" id="KAK3076902.1"/>
    </source>
</evidence>
<feature type="non-terminal residue" evidence="1">
    <location>
        <position position="436"/>
    </location>
</feature>
<dbReference type="EMBL" id="JAWDJW010003416">
    <property type="protein sequence ID" value="KAK3076902.1"/>
    <property type="molecule type" value="Genomic_DNA"/>
</dbReference>
<proteinExistence type="predicted"/>
<accession>A0ACC3DK73</accession>
<reference evidence="1" key="1">
    <citation type="submission" date="2024-09" db="EMBL/GenBank/DDBJ databases">
        <title>Black Yeasts Isolated from many extreme environments.</title>
        <authorList>
            <person name="Coleine C."/>
            <person name="Stajich J.E."/>
            <person name="Selbmann L."/>
        </authorList>
    </citation>
    <scope>NUCLEOTIDE SEQUENCE</scope>
    <source>
        <strain evidence="1">CCFEE 5737</strain>
    </source>
</reference>
<dbReference type="Proteomes" id="UP001186974">
    <property type="component" value="Unassembled WGS sequence"/>
</dbReference>
<protein>
    <submittedName>
        <fullName evidence="1">Uncharacterized protein</fullName>
    </submittedName>
</protein>
<comment type="caution">
    <text evidence="1">The sequence shown here is derived from an EMBL/GenBank/DDBJ whole genome shotgun (WGS) entry which is preliminary data.</text>
</comment>
<gene>
    <name evidence="1" type="ORF">LTS18_011692</name>
</gene>
<keyword evidence="2" id="KW-1185">Reference proteome</keyword>
<evidence type="ECO:0000313" key="2">
    <source>
        <dbReference type="Proteomes" id="UP001186974"/>
    </source>
</evidence>
<organism evidence="1 2">
    <name type="scientific">Coniosporium uncinatum</name>
    <dbReference type="NCBI Taxonomy" id="93489"/>
    <lineage>
        <taxon>Eukaryota</taxon>
        <taxon>Fungi</taxon>
        <taxon>Dikarya</taxon>
        <taxon>Ascomycota</taxon>
        <taxon>Pezizomycotina</taxon>
        <taxon>Dothideomycetes</taxon>
        <taxon>Dothideomycetes incertae sedis</taxon>
        <taxon>Coniosporium</taxon>
    </lineage>
</organism>
<name>A0ACC3DK73_9PEZI</name>
<sequence length="436" mass="47798">MDTTARQHPARTNSPLAARHKSVPVNDPTQNPPSSSNTTVSDEDSPMTGIEHAGKVMLGVVPDEGYVTESRQHRERSGSSFTPTDSLETVGARVKQLMDAMNEIARCGVPSVDISIPMTVVVGDQSVGKSSLIEGISGVKVPRDTGTCTRCVLQITTKESDQQDGAWSCIIYLRKHFDLYDAPLINPITGKPQPFGPWGPKDQPESTHFASFSDPNDMERLLRAAQLATLTPSSVNPVAFAELPISRLEQIEANVEFSPNVVSVEVTGPKLPNLSFYDLPGVISQTVNSENNYLVKLVKAVVKSYVQNPHALILLACSMENDLENSTAASLVRKAGAEDRCIGVLTKPDRLAAGASIEMWHEVFSGRRFALRHGYYVTRQPSQAELKMNMSHQGAKNVEHSFFLEEPWVNHFAQYQERFGSWSLQAALSVKLAEQI</sequence>